<dbReference type="PROSITE" id="PS50142">
    <property type="entry name" value="RNASE_3_2"/>
    <property type="match status" value="1"/>
</dbReference>
<comment type="caution">
    <text evidence="2">The sequence shown here is derived from an EMBL/GenBank/DDBJ whole genome shotgun (WGS) entry which is preliminary data.</text>
</comment>
<dbReference type="Gene3D" id="1.10.1520.10">
    <property type="entry name" value="Ribonuclease III domain"/>
    <property type="match status" value="1"/>
</dbReference>
<proteinExistence type="predicted"/>
<organism evidence="2 3">
    <name type="scientific">Lithohypha guttulata</name>
    <dbReference type="NCBI Taxonomy" id="1690604"/>
    <lineage>
        <taxon>Eukaryota</taxon>
        <taxon>Fungi</taxon>
        <taxon>Dikarya</taxon>
        <taxon>Ascomycota</taxon>
        <taxon>Pezizomycotina</taxon>
        <taxon>Eurotiomycetes</taxon>
        <taxon>Chaetothyriomycetidae</taxon>
        <taxon>Chaetothyriales</taxon>
        <taxon>Trichomeriaceae</taxon>
        <taxon>Lithohypha</taxon>
    </lineage>
</organism>
<evidence type="ECO:0000313" key="2">
    <source>
        <dbReference type="EMBL" id="KAK5089103.1"/>
    </source>
</evidence>
<dbReference type="Proteomes" id="UP001309876">
    <property type="component" value="Unassembled WGS sequence"/>
</dbReference>
<dbReference type="InterPro" id="IPR000999">
    <property type="entry name" value="RNase_III_dom"/>
</dbReference>
<gene>
    <name evidence="2" type="ORF">LTR05_003327</name>
</gene>
<protein>
    <recommendedName>
        <fullName evidence="1">RNase III domain-containing protein</fullName>
    </recommendedName>
</protein>
<dbReference type="GO" id="GO:0004525">
    <property type="term" value="F:ribonuclease III activity"/>
    <property type="evidence" value="ECO:0007669"/>
    <property type="project" value="InterPro"/>
</dbReference>
<dbReference type="EMBL" id="JAVRRJ010000002">
    <property type="protein sequence ID" value="KAK5089103.1"/>
    <property type="molecule type" value="Genomic_DNA"/>
</dbReference>
<evidence type="ECO:0000313" key="3">
    <source>
        <dbReference type="Proteomes" id="UP001309876"/>
    </source>
</evidence>
<dbReference type="SUPFAM" id="SSF69065">
    <property type="entry name" value="RNase III domain-like"/>
    <property type="match status" value="1"/>
</dbReference>
<keyword evidence="3" id="KW-1185">Reference proteome</keyword>
<dbReference type="GO" id="GO:0006396">
    <property type="term" value="P:RNA processing"/>
    <property type="evidence" value="ECO:0007669"/>
    <property type="project" value="InterPro"/>
</dbReference>
<sequence length="163" mass="18515">MRLAQIGDEVQGLLLCEEAYWSGVLTNGEIEHNVKQIVGNNNYQTYVAYEHGLDNYMYLRKVSLPGHHEDHNSKRTTKGPRYKTRIEVRSKCVADTLEAILGAVYLDSGSAWRENCLQVMAKFKLDMKACITAQVFKEETPLTYITHIACMKKLAKEINPAGY</sequence>
<dbReference type="Pfam" id="PF00636">
    <property type="entry name" value="Ribonuclease_3"/>
    <property type="match status" value="1"/>
</dbReference>
<reference evidence="2 3" key="1">
    <citation type="submission" date="2023-08" db="EMBL/GenBank/DDBJ databases">
        <title>Black Yeasts Isolated from many extreme environments.</title>
        <authorList>
            <person name="Coleine C."/>
            <person name="Stajich J.E."/>
            <person name="Selbmann L."/>
        </authorList>
    </citation>
    <scope>NUCLEOTIDE SEQUENCE [LARGE SCALE GENOMIC DNA]</scope>
    <source>
        <strain evidence="2 3">CCFEE 5910</strain>
    </source>
</reference>
<accession>A0AAN7T5I8</accession>
<dbReference type="InterPro" id="IPR036389">
    <property type="entry name" value="RNase_III_sf"/>
</dbReference>
<name>A0AAN7T5I8_9EURO</name>
<dbReference type="CDD" id="cd00593">
    <property type="entry name" value="RIBOc"/>
    <property type="match status" value="1"/>
</dbReference>
<feature type="domain" description="RNase III" evidence="1">
    <location>
        <begin position="1"/>
        <end position="109"/>
    </location>
</feature>
<evidence type="ECO:0000259" key="1">
    <source>
        <dbReference type="PROSITE" id="PS50142"/>
    </source>
</evidence>
<dbReference type="AlphaFoldDB" id="A0AAN7T5I8"/>